<organism evidence="1 2">
    <name type="scientific">Trichomalopsis sarcophagae</name>
    <dbReference type="NCBI Taxonomy" id="543379"/>
    <lineage>
        <taxon>Eukaryota</taxon>
        <taxon>Metazoa</taxon>
        <taxon>Ecdysozoa</taxon>
        <taxon>Arthropoda</taxon>
        <taxon>Hexapoda</taxon>
        <taxon>Insecta</taxon>
        <taxon>Pterygota</taxon>
        <taxon>Neoptera</taxon>
        <taxon>Endopterygota</taxon>
        <taxon>Hymenoptera</taxon>
        <taxon>Apocrita</taxon>
        <taxon>Proctotrupomorpha</taxon>
        <taxon>Chalcidoidea</taxon>
        <taxon>Pteromalidae</taxon>
        <taxon>Pteromalinae</taxon>
        <taxon>Trichomalopsis</taxon>
    </lineage>
</organism>
<name>A0A232ER05_9HYME</name>
<feature type="non-terminal residue" evidence="1">
    <location>
        <position position="156"/>
    </location>
</feature>
<evidence type="ECO:0000313" key="1">
    <source>
        <dbReference type="EMBL" id="OXU20805.1"/>
    </source>
</evidence>
<comment type="caution">
    <text evidence="1">The sequence shown here is derived from an EMBL/GenBank/DDBJ whole genome shotgun (WGS) entry which is preliminary data.</text>
</comment>
<evidence type="ECO:0000313" key="2">
    <source>
        <dbReference type="Proteomes" id="UP000215335"/>
    </source>
</evidence>
<dbReference type="AlphaFoldDB" id="A0A232ER05"/>
<dbReference type="Proteomes" id="UP000215335">
    <property type="component" value="Unassembled WGS sequence"/>
</dbReference>
<sequence length="156" mass="18619">METPRDSDFDMYKVPELQRGRLYSAWDFTDITDQAIDREIEEKVFESDFKEEAIDFVALYWAYSDASIITHSLRYRIDSRLKPLHKYEDQYHKFALNLYRTYNKKYNGRNIFELSMGCNAEEHQTSLLQDQCGDSALITKLRMERNDSGSIKFQRK</sequence>
<protein>
    <submittedName>
        <fullName evidence="1">Uncharacterized protein</fullName>
    </submittedName>
</protein>
<accession>A0A232ER05</accession>
<proteinExistence type="predicted"/>
<gene>
    <name evidence="1" type="ORF">TSAR_005405</name>
</gene>
<reference evidence="1 2" key="1">
    <citation type="journal article" date="2017" name="Curr. Biol.">
        <title>The Evolution of Venom by Co-option of Single-Copy Genes.</title>
        <authorList>
            <person name="Martinson E.O."/>
            <person name="Mrinalini"/>
            <person name="Kelkar Y.D."/>
            <person name="Chang C.H."/>
            <person name="Werren J.H."/>
        </authorList>
    </citation>
    <scope>NUCLEOTIDE SEQUENCE [LARGE SCALE GENOMIC DNA]</scope>
    <source>
        <strain evidence="1 2">Alberta</strain>
        <tissue evidence="1">Whole body</tissue>
    </source>
</reference>
<dbReference type="EMBL" id="NNAY01002671">
    <property type="protein sequence ID" value="OXU20805.1"/>
    <property type="molecule type" value="Genomic_DNA"/>
</dbReference>
<keyword evidence="2" id="KW-1185">Reference proteome</keyword>